<dbReference type="PRINTS" id="PR00947">
    <property type="entry name" value="CUTICLE"/>
</dbReference>
<proteinExistence type="predicted"/>
<evidence type="ECO:0000256" key="2">
    <source>
        <dbReference type="SAM" id="MobiDB-lite"/>
    </source>
</evidence>
<feature type="region of interest" description="Disordered" evidence="2">
    <location>
        <begin position="269"/>
        <end position="367"/>
    </location>
</feature>
<dbReference type="PANTHER" id="PTHR10380:SF240">
    <property type="match status" value="1"/>
</dbReference>
<dbReference type="InParanoid" id="A0A6P8YQ48"/>
<evidence type="ECO:0000313" key="4">
    <source>
        <dbReference type="Proteomes" id="UP000515158"/>
    </source>
</evidence>
<feature type="compositionally biased region" description="Pro residues" evidence="2">
    <location>
        <begin position="217"/>
        <end position="241"/>
    </location>
</feature>
<dbReference type="PROSITE" id="PS51155">
    <property type="entry name" value="CHIT_BIND_RR_2"/>
    <property type="match status" value="1"/>
</dbReference>
<keyword evidence="1" id="KW-0193">Cuticle</keyword>
<dbReference type="Proteomes" id="UP000515158">
    <property type="component" value="Unplaced"/>
</dbReference>
<dbReference type="RefSeq" id="XP_034239051.1">
    <property type="nucleotide sequence ID" value="XM_034383160.1"/>
</dbReference>
<evidence type="ECO:0000256" key="3">
    <source>
        <dbReference type="SAM" id="SignalP"/>
    </source>
</evidence>
<feature type="compositionally biased region" description="Low complexity" evidence="2">
    <location>
        <begin position="200"/>
        <end position="216"/>
    </location>
</feature>
<evidence type="ECO:0000256" key="1">
    <source>
        <dbReference type="PROSITE-ProRule" id="PRU00497"/>
    </source>
</evidence>
<dbReference type="GO" id="GO:0062129">
    <property type="term" value="C:chitin-based extracellular matrix"/>
    <property type="evidence" value="ECO:0007669"/>
    <property type="project" value="TreeGrafter"/>
</dbReference>
<feature type="compositionally biased region" description="Basic residues" evidence="2">
    <location>
        <begin position="92"/>
        <end position="108"/>
    </location>
</feature>
<dbReference type="InterPro" id="IPR000618">
    <property type="entry name" value="Insect_cuticle"/>
</dbReference>
<accession>A0A6P8YQ48</accession>
<feature type="compositionally biased region" description="Low complexity" evidence="2">
    <location>
        <begin position="50"/>
        <end position="70"/>
    </location>
</feature>
<feature type="compositionally biased region" description="Basic and acidic residues" evidence="2">
    <location>
        <begin position="305"/>
        <end position="316"/>
    </location>
</feature>
<name>A0A6P8YQ48_THRPL</name>
<protein>
    <submittedName>
        <fullName evidence="5">Extensin-like</fullName>
    </submittedName>
</protein>
<feature type="chain" id="PRO_5027716707" evidence="3">
    <location>
        <begin position="29"/>
        <end position="480"/>
    </location>
</feature>
<feature type="signal peptide" evidence="3">
    <location>
        <begin position="1"/>
        <end position="28"/>
    </location>
</feature>
<dbReference type="Pfam" id="PF00379">
    <property type="entry name" value="Chitin_bind_4"/>
    <property type="match status" value="1"/>
</dbReference>
<feature type="region of interest" description="Disordered" evidence="2">
    <location>
        <begin position="92"/>
        <end position="147"/>
    </location>
</feature>
<keyword evidence="3" id="KW-0732">Signal</keyword>
<feature type="compositionally biased region" description="Pro residues" evidence="2">
    <location>
        <begin position="341"/>
        <end position="350"/>
    </location>
</feature>
<feature type="region of interest" description="Disordered" evidence="2">
    <location>
        <begin position="196"/>
        <end position="245"/>
    </location>
</feature>
<organism evidence="5">
    <name type="scientific">Thrips palmi</name>
    <name type="common">Melon thrips</name>
    <dbReference type="NCBI Taxonomy" id="161013"/>
    <lineage>
        <taxon>Eukaryota</taxon>
        <taxon>Metazoa</taxon>
        <taxon>Ecdysozoa</taxon>
        <taxon>Arthropoda</taxon>
        <taxon>Hexapoda</taxon>
        <taxon>Insecta</taxon>
        <taxon>Pterygota</taxon>
        <taxon>Neoptera</taxon>
        <taxon>Paraneoptera</taxon>
        <taxon>Thysanoptera</taxon>
        <taxon>Terebrantia</taxon>
        <taxon>Thripoidea</taxon>
        <taxon>Thripidae</taxon>
        <taxon>Thrips</taxon>
    </lineage>
</organism>
<dbReference type="GeneID" id="117643974"/>
<feature type="region of interest" description="Disordered" evidence="2">
    <location>
        <begin position="44"/>
        <end position="70"/>
    </location>
</feature>
<sequence>MTRLSWVRWLGVFLAVTVCAPRVPGTSGQIFPFSNLKHVFHHKAKGGAQATTPAETTTTSTTPEPPTTTTLAPYFGPYALLDDEEGYRHYVKPKASKPGKARTAKPAKQRAEESQQYPQHAARPYSAHPKPTTQPANAANARHSKRPSHLVPLKIAYEPTPSAPSEPLQEAQEAVDVLVAPPVYLTPPRLPANLLPVDDAAPSASSSSASPTHAPVLPMPPVPAVYLRPPGPPGPSGPPEPVLFKPSEPLQLADVAEAAVAQSTNPAIKTNTAPANHKLTPAPQNALPGSHTNKDKPAKLSNHRPSLDEGDAHDPLLVESSAAESAAQPQRAPKYKNHKPVPQPSGPPRPVRYHNHKPGGLDEQESMTSLRYRKRPLSPLEQEVSATGLQHAGSHPGYAGLSDGDRVEFQMHGLQGPKSYKFGYDTGNGQNRQFRYEERDPHGNVKGHYGYVDEHGKLQVVNYKADSQGGYKADVSKLHT</sequence>
<dbReference type="PANTHER" id="PTHR10380">
    <property type="entry name" value="CUTICLE PROTEIN"/>
    <property type="match status" value="1"/>
</dbReference>
<reference evidence="5" key="1">
    <citation type="submission" date="2025-08" db="UniProtKB">
        <authorList>
            <consortium name="RefSeq"/>
        </authorList>
    </citation>
    <scope>IDENTIFICATION</scope>
    <source>
        <tissue evidence="5">Total insect</tissue>
    </source>
</reference>
<gene>
    <name evidence="5" type="primary">LOC117643974</name>
</gene>
<dbReference type="AlphaFoldDB" id="A0A6P8YQ48"/>
<dbReference type="OrthoDB" id="6436078at2759"/>
<dbReference type="KEGG" id="tpal:117643974"/>
<dbReference type="InterPro" id="IPR050468">
    <property type="entry name" value="Cuticle_Struct_Prot"/>
</dbReference>
<evidence type="ECO:0000313" key="5">
    <source>
        <dbReference type="RefSeq" id="XP_034239051.1"/>
    </source>
</evidence>
<dbReference type="GO" id="GO:0008010">
    <property type="term" value="F:structural constituent of chitin-based larval cuticle"/>
    <property type="evidence" value="ECO:0007669"/>
    <property type="project" value="TreeGrafter"/>
</dbReference>
<keyword evidence="4" id="KW-1185">Reference proteome</keyword>